<dbReference type="OrthoDB" id="9179860at2"/>
<evidence type="ECO:0000313" key="3">
    <source>
        <dbReference type="Proteomes" id="UP000293465"/>
    </source>
</evidence>
<dbReference type="Gene3D" id="3.10.180.10">
    <property type="entry name" value="2,3-Dihydroxybiphenyl 1,2-Dioxygenase, domain 1"/>
    <property type="match status" value="1"/>
</dbReference>
<dbReference type="PROSITE" id="PS51819">
    <property type="entry name" value="VOC"/>
    <property type="match status" value="1"/>
</dbReference>
<protein>
    <submittedName>
        <fullName evidence="2">Glyoxalase</fullName>
    </submittedName>
</protein>
<reference evidence="2 3" key="1">
    <citation type="submission" date="2019-02" db="EMBL/GenBank/DDBJ databases">
        <title>Genome sequences of Aliivibrio finisterrensis strains from farmed Atlantic salmon.</title>
        <authorList>
            <person name="Bowman J.P."/>
        </authorList>
    </citation>
    <scope>NUCLEOTIDE SEQUENCE [LARGE SCALE GENOMIC DNA]</scope>
    <source>
        <strain evidence="2 3">A32</strain>
    </source>
</reference>
<dbReference type="CDD" id="cd06587">
    <property type="entry name" value="VOC"/>
    <property type="match status" value="1"/>
</dbReference>
<organism evidence="2 3">
    <name type="scientific">Aliivibrio finisterrensis</name>
    <dbReference type="NCBI Taxonomy" id="511998"/>
    <lineage>
        <taxon>Bacteria</taxon>
        <taxon>Pseudomonadati</taxon>
        <taxon>Pseudomonadota</taxon>
        <taxon>Gammaproteobacteria</taxon>
        <taxon>Vibrionales</taxon>
        <taxon>Vibrionaceae</taxon>
        <taxon>Aliivibrio</taxon>
    </lineage>
</organism>
<name>A0A4Q5KHG3_9GAMM</name>
<dbReference type="Pfam" id="PF13669">
    <property type="entry name" value="Glyoxalase_4"/>
    <property type="match status" value="1"/>
</dbReference>
<accession>A0A4Q5KHG3</accession>
<sequence length="139" mass="16187">MTQFEHANITVPNIDAATAFLLNAAPDFRIKADKTPDGAHRWAHIGNANCYFALQEPQEMSSSKDTRSPYQNIGINHIGLIVEDLDKIQQKLLALGYEQNGEIMQEKHGRRLYFYDKAHFEWELVEYSSDKEEERYFYE</sequence>
<dbReference type="Proteomes" id="UP000293465">
    <property type="component" value="Unassembled WGS sequence"/>
</dbReference>
<dbReference type="GeneID" id="56276098"/>
<proteinExistence type="predicted"/>
<evidence type="ECO:0000313" key="2">
    <source>
        <dbReference type="EMBL" id="RYU45547.1"/>
    </source>
</evidence>
<evidence type="ECO:0000259" key="1">
    <source>
        <dbReference type="PROSITE" id="PS51819"/>
    </source>
</evidence>
<feature type="domain" description="VOC" evidence="1">
    <location>
        <begin position="3"/>
        <end position="127"/>
    </location>
</feature>
<dbReference type="RefSeq" id="WP_130087826.1">
    <property type="nucleotide sequence ID" value="NZ_SEZJ01000012.1"/>
</dbReference>
<comment type="caution">
    <text evidence="2">The sequence shown here is derived from an EMBL/GenBank/DDBJ whole genome shotgun (WGS) entry which is preliminary data.</text>
</comment>
<gene>
    <name evidence="2" type="ORF">ERW49_13600</name>
</gene>
<dbReference type="SUPFAM" id="SSF54593">
    <property type="entry name" value="Glyoxalase/Bleomycin resistance protein/Dihydroxybiphenyl dioxygenase"/>
    <property type="match status" value="1"/>
</dbReference>
<dbReference type="InterPro" id="IPR037523">
    <property type="entry name" value="VOC_core"/>
</dbReference>
<dbReference type="AlphaFoldDB" id="A0A4Q5KHG3"/>
<dbReference type="InterPro" id="IPR029068">
    <property type="entry name" value="Glyas_Bleomycin-R_OHBP_Dase"/>
</dbReference>
<dbReference type="EMBL" id="SEZJ01000012">
    <property type="protein sequence ID" value="RYU45547.1"/>
    <property type="molecule type" value="Genomic_DNA"/>
</dbReference>